<keyword evidence="3" id="KW-1185">Reference proteome</keyword>
<organism evidence="2 3">
    <name type="scientific">Autumnicola musiva</name>
    <dbReference type="NCBI Taxonomy" id="3075589"/>
    <lineage>
        <taxon>Bacteria</taxon>
        <taxon>Pseudomonadati</taxon>
        <taxon>Bacteroidota</taxon>
        <taxon>Flavobacteriia</taxon>
        <taxon>Flavobacteriales</taxon>
        <taxon>Flavobacteriaceae</taxon>
        <taxon>Autumnicola</taxon>
    </lineage>
</organism>
<keyword evidence="1" id="KW-1133">Transmembrane helix</keyword>
<dbReference type="EMBL" id="JAVRHK010000003">
    <property type="protein sequence ID" value="MDT0675887.1"/>
    <property type="molecule type" value="Genomic_DNA"/>
</dbReference>
<feature type="transmembrane region" description="Helical" evidence="1">
    <location>
        <begin position="23"/>
        <end position="43"/>
    </location>
</feature>
<evidence type="ECO:0000313" key="3">
    <source>
        <dbReference type="Proteomes" id="UP001262582"/>
    </source>
</evidence>
<sequence>MDKQDLKKTTKNAGKLWLTKKGFQWTGGLIKVGVIAGLGYLGYKYYRDNQEEIEDKVSSLF</sequence>
<dbReference type="RefSeq" id="WP_311502287.1">
    <property type="nucleotide sequence ID" value="NZ_JAVRHK010000003.1"/>
</dbReference>
<keyword evidence="1" id="KW-0472">Membrane</keyword>
<evidence type="ECO:0000313" key="2">
    <source>
        <dbReference type="EMBL" id="MDT0675887.1"/>
    </source>
</evidence>
<gene>
    <name evidence="2" type="ORF">RM539_04750</name>
</gene>
<evidence type="ECO:0000256" key="1">
    <source>
        <dbReference type="SAM" id="Phobius"/>
    </source>
</evidence>
<reference evidence="2 3" key="1">
    <citation type="submission" date="2023-09" db="EMBL/GenBank/DDBJ databases">
        <authorList>
            <person name="Rey-Velasco X."/>
        </authorList>
    </citation>
    <scope>NUCLEOTIDE SEQUENCE [LARGE SCALE GENOMIC DNA]</scope>
    <source>
        <strain evidence="2 3">F117</strain>
    </source>
</reference>
<proteinExistence type="predicted"/>
<keyword evidence="1" id="KW-0812">Transmembrane</keyword>
<dbReference type="Proteomes" id="UP001262582">
    <property type="component" value="Unassembled WGS sequence"/>
</dbReference>
<accession>A0ABU3D2X9</accession>
<comment type="caution">
    <text evidence="2">The sequence shown here is derived from an EMBL/GenBank/DDBJ whole genome shotgun (WGS) entry which is preliminary data.</text>
</comment>
<protein>
    <submittedName>
        <fullName evidence="2">Uncharacterized protein</fullName>
    </submittedName>
</protein>
<name>A0ABU3D2X9_9FLAO</name>